<keyword evidence="4" id="KW-1185">Reference proteome</keyword>
<evidence type="ECO:0000313" key="3">
    <source>
        <dbReference type="EMBL" id="PRX95787.1"/>
    </source>
</evidence>
<dbReference type="EMBL" id="PVZC01000009">
    <property type="protein sequence ID" value="PRX95787.1"/>
    <property type="molecule type" value="Genomic_DNA"/>
</dbReference>
<sequence>MQTGNGSREPLGGFEERLLGELRGVVAARAEAAAEPAASGRRFGFGFRPRLALVGGAAVATVGLTAGAFALGGLGAAPAYAVEPQPDGSITVEVAEPTDAEGLERALAEHGVRAEVDHLPAGMVCQEGRFEPAPPPGDGAGPVALGMETGSDGSRFTITEGMLRPGETLVLTSRVFDGGGWGLSMAIAQGEVAPCDPREGEAEEGELPAPVAPGESGTGAGGSESVVERGTESVGE</sequence>
<accession>A0A2T0PW99</accession>
<dbReference type="RefSeq" id="WP_106252196.1">
    <property type="nucleotide sequence ID" value="NZ_PVZC01000009.1"/>
</dbReference>
<feature type="transmembrane region" description="Helical" evidence="2">
    <location>
        <begin position="51"/>
        <end position="76"/>
    </location>
</feature>
<feature type="region of interest" description="Disordered" evidence="1">
    <location>
        <begin position="195"/>
        <end position="236"/>
    </location>
</feature>
<protein>
    <submittedName>
        <fullName evidence="3">Uncharacterized protein</fullName>
    </submittedName>
</protein>
<keyword evidence="2" id="KW-0812">Transmembrane</keyword>
<gene>
    <name evidence="3" type="ORF">CLV72_109401</name>
</gene>
<dbReference type="OrthoDB" id="3699588at2"/>
<evidence type="ECO:0000256" key="1">
    <source>
        <dbReference type="SAM" id="MobiDB-lite"/>
    </source>
</evidence>
<reference evidence="3 4" key="1">
    <citation type="submission" date="2018-03" db="EMBL/GenBank/DDBJ databases">
        <title>Genomic Encyclopedia of Archaeal and Bacterial Type Strains, Phase II (KMG-II): from individual species to whole genera.</title>
        <authorList>
            <person name="Goeker M."/>
        </authorList>
    </citation>
    <scope>NUCLEOTIDE SEQUENCE [LARGE SCALE GENOMIC DNA]</scope>
    <source>
        <strain evidence="3 4">DSM 45601</strain>
    </source>
</reference>
<name>A0A2T0PW99_9ACTN</name>
<evidence type="ECO:0000313" key="4">
    <source>
        <dbReference type="Proteomes" id="UP000237846"/>
    </source>
</evidence>
<dbReference type="Proteomes" id="UP000237846">
    <property type="component" value="Unassembled WGS sequence"/>
</dbReference>
<keyword evidence="2" id="KW-0472">Membrane</keyword>
<evidence type="ECO:0000256" key="2">
    <source>
        <dbReference type="SAM" id="Phobius"/>
    </source>
</evidence>
<feature type="compositionally biased region" description="Basic and acidic residues" evidence="1">
    <location>
        <begin position="226"/>
        <end position="236"/>
    </location>
</feature>
<comment type="caution">
    <text evidence="3">The sequence shown here is derived from an EMBL/GenBank/DDBJ whole genome shotgun (WGS) entry which is preliminary data.</text>
</comment>
<organism evidence="3 4">
    <name type="scientific">Allonocardiopsis opalescens</name>
    <dbReference type="NCBI Taxonomy" id="1144618"/>
    <lineage>
        <taxon>Bacteria</taxon>
        <taxon>Bacillati</taxon>
        <taxon>Actinomycetota</taxon>
        <taxon>Actinomycetes</taxon>
        <taxon>Streptosporangiales</taxon>
        <taxon>Allonocardiopsis</taxon>
    </lineage>
</organism>
<proteinExistence type="predicted"/>
<keyword evidence="2" id="KW-1133">Transmembrane helix</keyword>
<dbReference type="AlphaFoldDB" id="A0A2T0PW99"/>